<evidence type="ECO:0000256" key="4">
    <source>
        <dbReference type="ARBA" id="ARBA00022917"/>
    </source>
</evidence>
<dbReference type="SUPFAM" id="SSF52540">
    <property type="entry name" value="P-loop containing nucleoside triphosphate hydrolases"/>
    <property type="match status" value="1"/>
</dbReference>
<dbReference type="Gene3D" id="3.40.50.10050">
    <property type="entry name" value="Translation initiation factor IF- 2, domain 3"/>
    <property type="match status" value="1"/>
</dbReference>
<dbReference type="InterPro" id="IPR027417">
    <property type="entry name" value="P-loop_NTPase"/>
</dbReference>
<dbReference type="Pfam" id="PF00009">
    <property type="entry name" value="GTP_EFTU"/>
    <property type="match status" value="1"/>
</dbReference>
<dbReference type="InterPro" id="IPR015760">
    <property type="entry name" value="TIF_IF2"/>
</dbReference>
<evidence type="ECO:0000259" key="6">
    <source>
        <dbReference type="PROSITE" id="PS51722"/>
    </source>
</evidence>
<dbReference type="GO" id="GO:0005737">
    <property type="term" value="C:cytoplasm"/>
    <property type="evidence" value="ECO:0007669"/>
    <property type="project" value="TreeGrafter"/>
</dbReference>
<reference evidence="7 8" key="1">
    <citation type="journal article" date="2015" name="Nature">
        <title>rRNA introns, odd ribosomes, and small enigmatic genomes across a large radiation of phyla.</title>
        <authorList>
            <person name="Brown C.T."/>
            <person name="Hug L.A."/>
            <person name="Thomas B.C."/>
            <person name="Sharon I."/>
            <person name="Castelle C.J."/>
            <person name="Singh A."/>
            <person name="Wilkins M.J."/>
            <person name="Williams K.H."/>
            <person name="Banfield J.F."/>
        </authorList>
    </citation>
    <scope>NUCLEOTIDE SEQUENCE [LARGE SCALE GENOMIC DNA]</scope>
</reference>
<proteinExistence type="inferred from homology"/>
<evidence type="ECO:0000313" key="7">
    <source>
        <dbReference type="EMBL" id="KKR39705.1"/>
    </source>
</evidence>
<accession>A0A0G0SY21</accession>
<feature type="domain" description="Tr-type G" evidence="6">
    <location>
        <begin position="13"/>
        <end position="191"/>
    </location>
</feature>
<comment type="similarity">
    <text evidence="1">Belongs to the TRAFAC class translation factor GTPase superfamily. Classic translation factor GTPase family. IF-2 subfamily.</text>
</comment>
<dbReference type="InterPro" id="IPR000795">
    <property type="entry name" value="T_Tr_GTP-bd_dom"/>
</dbReference>
<dbReference type="FunFam" id="3.40.50.300:FF:000019">
    <property type="entry name" value="Translation initiation factor IF-2"/>
    <property type="match status" value="1"/>
</dbReference>
<dbReference type="InterPro" id="IPR036925">
    <property type="entry name" value="TIF_IF2_dom3_sf"/>
</dbReference>
<dbReference type="InterPro" id="IPR009000">
    <property type="entry name" value="Transl_B-barrel_sf"/>
</dbReference>
<keyword evidence="4" id="KW-0648">Protein biosynthesis</keyword>
<evidence type="ECO:0000256" key="1">
    <source>
        <dbReference type="ARBA" id="ARBA00007733"/>
    </source>
</evidence>
<dbReference type="NCBIfam" id="TIGR00231">
    <property type="entry name" value="small_GTP"/>
    <property type="match status" value="1"/>
</dbReference>
<keyword evidence="5" id="KW-0342">GTP-binding</keyword>
<dbReference type="PRINTS" id="PR00315">
    <property type="entry name" value="ELONGATNFCT"/>
</dbReference>
<name>A0A0G0SY21_9BACT</name>
<dbReference type="Proteomes" id="UP000034687">
    <property type="component" value="Unassembled WGS sequence"/>
</dbReference>
<comment type="caution">
    <text evidence="7">The sequence shown here is derived from an EMBL/GenBank/DDBJ whole genome shotgun (WGS) entry which is preliminary data.</text>
</comment>
<dbReference type="InterPro" id="IPR023115">
    <property type="entry name" value="TIF_IF2_dom3"/>
</dbReference>
<evidence type="ECO:0000313" key="8">
    <source>
        <dbReference type="Proteomes" id="UP000034687"/>
    </source>
</evidence>
<dbReference type="PATRIC" id="fig|1618575.3.peg.52"/>
<dbReference type="GO" id="GO:0005525">
    <property type="term" value="F:GTP binding"/>
    <property type="evidence" value="ECO:0007669"/>
    <property type="project" value="UniProtKB-KW"/>
</dbReference>
<keyword evidence="2 7" id="KW-0396">Initiation factor</keyword>
<dbReference type="GO" id="GO:0003924">
    <property type="term" value="F:GTPase activity"/>
    <property type="evidence" value="ECO:0007669"/>
    <property type="project" value="InterPro"/>
</dbReference>
<dbReference type="PANTHER" id="PTHR43381">
    <property type="entry name" value="TRANSLATION INITIATION FACTOR IF-2-RELATED"/>
    <property type="match status" value="1"/>
</dbReference>
<dbReference type="SUPFAM" id="SSF52156">
    <property type="entry name" value="Initiation factor IF2/eIF5b, domain 3"/>
    <property type="match status" value="1"/>
</dbReference>
<dbReference type="InterPro" id="IPR005225">
    <property type="entry name" value="Small_GTP-bd"/>
</dbReference>
<dbReference type="Gene3D" id="3.40.50.300">
    <property type="entry name" value="P-loop containing nucleotide triphosphate hydrolases"/>
    <property type="match status" value="1"/>
</dbReference>
<protein>
    <submittedName>
        <fullName evidence="7">Translation initiation factor IF-2</fullName>
    </submittedName>
</protein>
<organism evidence="7 8">
    <name type="scientific">Candidatus Woesebacteria bacterium GW2011_GWB1_40_101</name>
    <dbReference type="NCBI Taxonomy" id="1618575"/>
    <lineage>
        <taxon>Bacteria</taxon>
        <taxon>Candidatus Woeseibacteriota</taxon>
    </lineage>
</organism>
<dbReference type="InterPro" id="IPR053905">
    <property type="entry name" value="EF-G-like_DII"/>
</dbReference>
<dbReference type="PROSITE" id="PS51722">
    <property type="entry name" value="G_TR_2"/>
    <property type="match status" value="1"/>
</dbReference>
<dbReference type="Gene3D" id="2.40.30.10">
    <property type="entry name" value="Translation factors"/>
    <property type="match status" value="2"/>
</dbReference>
<evidence type="ECO:0000256" key="5">
    <source>
        <dbReference type="ARBA" id="ARBA00023134"/>
    </source>
</evidence>
<dbReference type="AlphaFoldDB" id="A0A0G0SY21"/>
<dbReference type="Pfam" id="PF11987">
    <property type="entry name" value="IF-2"/>
    <property type="match status" value="1"/>
</dbReference>
<keyword evidence="3" id="KW-0547">Nucleotide-binding</keyword>
<evidence type="ECO:0000256" key="3">
    <source>
        <dbReference type="ARBA" id="ARBA00022741"/>
    </source>
</evidence>
<dbReference type="PANTHER" id="PTHR43381:SF4">
    <property type="entry name" value="EUKARYOTIC TRANSLATION INITIATION FACTOR 5B"/>
    <property type="match status" value="1"/>
</dbReference>
<dbReference type="SUPFAM" id="SSF50447">
    <property type="entry name" value="Translation proteins"/>
    <property type="match status" value="2"/>
</dbReference>
<dbReference type="GO" id="GO:0003743">
    <property type="term" value="F:translation initiation factor activity"/>
    <property type="evidence" value="ECO:0007669"/>
    <property type="project" value="UniProtKB-KW"/>
</dbReference>
<dbReference type="CDD" id="cd01887">
    <property type="entry name" value="IF2_eIF5B"/>
    <property type="match status" value="1"/>
</dbReference>
<evidence type="ECO:0000256" key="2">
    <source>
        <dbReference type="ARBA" id="ARBA00022540"/>
    </source>
</evidence>
<sequence>MKNEKPANTTSKLRPPIIAVLGHVDHGKTTLLDAIRKTSVAAREAGGITQSIGASKITFTSEAGKDDSIVFIDTPGHAAFSKMRSQGAKVADIAVLVVDASDGVKPQTLEALDAIRQAQIPFIVAATKMDLPSASLETVQGQLEKEGVTFEGRGGDVPVVAVSAKKGTGLNELLGTIILVSEVKGVEGNPEANLEAVVIETSKDKRGPLTSVIVRDGTLKVGEEVFCGGKSTKVRGLFDGNLKPVKVVLPSEPAQILGFEDPPEVGNIIKSVAEAVPFQKQETIQSHPFESEGQISIIVKTKNAGALTAILANLPKEIVVIDSGVGDIYESDVLRAKASNVKYIFAFESKAGSDVLKLAASEGVKIEIFKVIYELFDKLNEFIKGGQVEILGKAEIVASFPFNRKKIAGCKMKEGKIGKTDELILMRQDKEIGRLRISSLKRKKQEITEAKSGEEFGVLFEPQLDFVVGDMLVSVRK</sequence>
<dbReference type="EMBL" id="LBXW01000003">
    <property type="protein sequence ID" value="KKR39705.1"/>
    <property type="molecule type" value="Genomic_DNA"/>
</dbReference>
<gene>
    <name evidence="7" type="ORF">UT72_C0003G0013</name>
</gene>
<dbReference type="Pfam" id="PF22042">
    <property type="entry name" value="EF-G_D2"/>
    <property type="match status" value="1"/>
</dbReference>